<keyword evidence="2" id="KW-1185">Reference proteome</keyword>
<proteinExistence type="predicted"/>
<comment type="caution">
    <text evidence="1">The sequence shown here is derived from an EMBL/GenBank/DDBJ whole genome shotgun (WGS) entry which is preliminary data.</text>
</comment>
<evidence type="ECO:0000313" key="2">
    <source>
        <dbReference type="Proteomes" id="UP000527143"/>
    </source>
</evidence>
<dbReference type="Proteomes" id="UP000527143">
    <property type="component" value="Unassembled WGS sequence"/>
</dbReference>
<dbReference type="AlphaFoldDB" id="A0A840YSZ8"/>
<reference evidence="1 2" key="1">
    <citation type="submission" date="2020-08" db="EMBL/GenBank/DDBJ databases">
        <title>Genomic Encyclopedia of Type Strains, Phase IV (KMG-IV): sequencing the most valuable type-strain genomes for metagenomic binning, comparative biology and taxonomic classification.</title>
        <authorList>
            <person name="Goeker M."/>
        </authorList>
    </citation>
    <scope>NUCLEOTIDE SEQUENCE [LARGE SCALE GENOMIC DNA]</scope>
    <source>
        <strain evidence="1 2">DSM 26736</strain>
    </source>
</reference>
<sequence>MIVNQRQQLGASCHGVVANVLTSERLVCRYFCDIGMSLVGGKRNGG</sequence>
<protein>
    <submittedName>
        <fullName evidence="1">Uncharacterized protein</fullName>
    </submittedName>
</protein>
<name>A0A840YSZ8_9SPHN</name>
<organism evidence="1 2">
    <name type="scientific">Sphingomonas xinjiangensis</name>
    <dbReference type="NCBI Taxonomy" id="643568"/>
    <lineage>
        <taxon>Bacteria</taxon>
        <taxon>Pseudomonadati</taxon>
        <taxon>Pseudomonadota</taxon>
        <taxon>Alphaproteobacteria</taxon>
        <taxon>Sphingomonadales</taxon>
        <taxon>Sphingomonadaceae</taxon>
        <taxon>Sphingomonas</taxon>
    </lineage>
</organism>
<evidence type="ECO:0000313" key="1">
    <source>
        <dbReference type="EMBL" id="MBB5712798.1"/>
    </source>
</evidence>
<dbReference type="EMBL" id="JACIJF010000026">
    <property type="protein sequence ID" value="MBB5712798.1"/>
    <property type="molecule type" value="Genomic_DNA"/>
</dbReference>
<accession>A0A840YSZ8</accession>
<gene>
    <name evidence="1" type="ORF">FHT02_004059</name>
</gene>